<name>A0A7W4JGC9_9PROT</name>
<evidence type="ECO:0000256" key="2">
    <source>
        <dbReference type="ARBA" id="ARBA00022605"/>
    </source>
</evidence>
<evidence type="ECO:0000313" key="8">
    <source>
        <dbReference type="EMBL" id="MBB2180760.1"/>
    </source>
</evidence>
<gene>
    <name evidence="8" type="ORF">HLH29_16610</name>
</gene>
<keyword evidence="3 5" id="KW-0560">Oxidoreductase</keyword>
<dbReference type="InterPro" id="IPR029752">
    <property type="entry name" value="D-isomer_DH_CS1"/>
</dbReference>
<protein>
    <submittedName>
        <fullName evidence="8">D-2-hydroxyacid dehydrogenase family protein</fullName>
    </submittedName>
</protein>
<evidence type="ECO:0000256" key="5">
    <source>
        <dbReference type="RuleBase" id="RU003719"/>
    </source>
</evidence>
<dbReference type="Pfam" id="PF00389">
    <property type="entry name" value="2-Hacid_dh"/>
    <property type="match status" value="1"/>
</dbReference>
<reference evidence="8 9" key="1">
    <citation type="submission" date="2020-04" db="EMBL/GenBank/DDBJ databases">
        <title>Description of novel Gluconacetobacter.</title>
        <authorList>
            <person name="Sombolestani A."/>
        </authorList>
    </citation>
    <scope>NUCLEOTIDE SEQUENCE [LARGE SCALE GENOMIC DNA]</scope>
    <source>
        <strain evidence="8 9">LMG 27725</strain>
    </source>
</reference>
<dbReference type="CDD" id="cd12169">
    <property type="entry name" value="PGDH_like_1"/>
    <property type="match status" value="1"/>
</dbReference>
<dbReference type="PROSITE" id="PS00671">
    <property type="entry name" value="D_2_HYDROXYACID_DH_3"/>
    <property type="match status" value="1"/>
</dbReference>
<dbReference type="PANTHER" id="PTHR42789:SF1">
    <property type="entry name" value="D-ISOMER SPECIFIC 2-HYDROXYACID DEHYDROGENASE FAMILY PROTEIN (AFU_ORTHOLOGUE AFUA_6G10090)"/>
    <property type="match status" value="1"/>
</dbReference>
<dbReference type="Pfam" id="PF02826">
    <property type="entry name" value="2-Hacid_dh_C"/>
    <property type="match status" value="1"/>
</dbReference>
<dbReference type="EMBL" id="JABEQL010000031">
    <property type="protein sequence ID" value="MBB2180760.1"/>
    <property type="molecule type" value="Genomic_DNA"/>
</dbReference>
<dbReference type="InterPro" id="IPR006140">
    <property type="entry name" value="D-isomer_DH_NAD-bd"/>
</dbReference>
<dbReference type="Proteomes" id="UP000525623">
    <property type="component" value="Unassembled WGS sequence"/>
</dbReference>
<sequence>MTRIAVLDDYQSVALQSADWSAVQARAEVVVFEDHLENSEALIERLLPFDAVCVMRERTPLTAEILERLPNLKFIGSNASHNASIALAAATKRGIVVSFTGGRGNGAPELTWTLILAAARNMQAETESFRSGGWQTGLGSDLEGATLGIMGLGKIGSRMAAVGCAFGMKVIAWSENLTAETAQAAGATLVDKATLLREADWLTLHLVLSERSRGIIGVEELRQMKPTAWLVNTSRGPLVDEEALIDALARRVIAGAALDVYDTEPLPPNHKLRRLDNVVATPHVGFVTKGTYEAFYGETVENLLAWMDGSPIRVMT</sequence>
<dbReference type="PANTHER" id="PTHR42789">
    <property type="entry name" value="D-ISOMER SPECIFIC 2-HYDROXYACID DEHYDROGENASE FAMILY PROTEIN (AFU_ORTHOLOGUE AFUA_6G10090)"/>
    <property type="match status" value="1"/>
</dbReference>
<evidence type="ECO:0000256" key="4">
    <source>
        <dbReference type="ARBA" id="ARBA00023027"/>
    </source>
</evidence>
<dbReference type="GO" id="GO:0008652">
    <property type="term" value="P:amino acid biosynthetic process"/>
    <property type="evidence" value="ECO:0007669"/>
    <property type="project" value="UniProtKB-KW"/>
</dbReference>
<dbReference type="InterPro" id="IPR006139">
    <property type="entry name" value="D-isomer_2_OHA_DH_cat_dom"/>
</dbReference>
<dbReference type="SUPFAM" id="SSF52283">
    <property type="entry name" value="Formate/glycerate dehydrogenase catalytic domain-like"/>
    <property type="match status" value="1"/>
</dbReference>
<keyword evidence="9" id="KW-1185">Reference proteome</keyword>
<dbReference type="InterPro" id="IPR050857">
    <property type="entry name" value="D-2-hydroxyacid_DH"/>
</dbReference>
<feature type="domain" description="D-isomer specific 2-hydroxyacid dehydrogenase catalytic" evidence="6">
    <location>
        <begin position="15"/>
        <end position="311"/>
    </location>
</feature>
<dbReference type="Gene3D" id="3.40.50.720">
    <property type="entry name" value="NAD(P)-binding Rossmann-like Domain"/>
    <property type="match status" value="2"/>
</dbReference>
<accession>A0A7W4JGC9</accession>
<dbReference type="InterPro" id="IPR029753">
    <property type="entry name" value="D-isomer_DH_CS"/>
</dbReference>
<dbReference type="AlphaFoldDB" id="A0A7W4JGC9"/>
<dbReference type="InterPro" id="IPR036291">
    <property type="entry name" value="NAD(P)-bd_dom_sf"/>
</dbReference>
<comment type="similarity">
    <text evidence="1 5">Belongs to the D-isomer specific 2-hydroxyacid dehydrogenase family.</text>
</comment>
<evidence type="ECO:0000259" key="6">
    <source>
        <dbReference type="Pfam" id="PF00389"/>
    </source>
</evidence>
<comment type="caution">
    <text evidence="8">The sequence shown here is derived from an EMBL/GenBank/DDBJ whole genome shotgun (WGS) entry which is preliminary data.</text>
</comment>
<organism evidence="8 9">
    <name type="scientific">Gluconacetobacter tumulicola</name>
    <dbReference type="NCBI Taxonomy" id="1017177"/>
    <lineage>
        <taxon>Bacteria</taxon>
        <taxon>Pseudomonadati</taxon>
        <taxon>Pseudomonadota</taxon>
        <taxon>Alphaproteobacteria</taxon>
        <taxon>Acetobacterales</taxon>
        <taxon>Acetobacteraceae</taxon>
        <taxon>Gluconacetobacter</taxon>
    </lineage>
</organism>
<dbReference type="PROSITE" id="PS00065">
    <property type="entry name" value="D_2_HYDROXYACID_DH_1"/>
    <property type="match status" value="1"/>
</dbReference>
<evidence type="ECO:0000256" key="3">
    <source>
        <dbReference type="ARBA" id="ARBA00023002"/>
    </source>
</evidence>
<evidence type="ECO:0000259" key="7">
    <source>
        <dbReference type="Pfam" id="PF02826"/>
    </source>
</evidence>
<proteinExistence type="inferred from homology"/>
<evidence type="ECO:0000313" key="9">
    <source>
        <dbReference type="Proteomes" id="UP000525623"/>
    </source>
</evidence>
<dbReference type="FunFam" id="3.40.50.720:FF:000203">
    <property type="entry name" value="D-3-phosphoglycerate dehydrogenase (SerA)"/>
    <property type="match status" value="1"/>
</dbReference>
<dbReference type="GO" id="GO:0051287">
    <property type="term" value="F:NAD binding"/>
    <property type="evidence" value="ECO:0007669"/>
    <property type="project" value="InterPro"/>
</dbReference>
<feature type="domain" description="D-isomer specific 2-hydroxyacid dehydrogenase NAD-binding" evidence="7">
    <location>
        <begin position="113"/>
        <end position="285"/>
    </location>
</feature>
<dbReference type="SUPFAM" id="SSF51735">
    <property type="entry name" value="NAD(P)-binding Rossmann-fold domains"/>
    <property type="match status" value="1"/>
</dbReference>
<dbReference type="GO" id="GO:0016616">
    <property type="term" value="F:oxidoreductase activity, acting on the CH-OH group of donors, NAD or NADP as acceptor"/>
    <property type="evidence" value="ECO:0007669"/>
    <property type="project" value="InterPro"/>
</dbReference>
<keyword evidence="2" id="KW-0028">Amino-acid biosynthesis</keyword>
<keyword evidence="4" id="KW-0520">NAD</keyword>
<evidence type="ECO:0000256" key="1">
    <source>
        <dbReference type="ARBA" id="ARBA00005854"/>
    </source>
</evidence>